<proteinExistence type="predicted"/>
<dbReference type="GO" id="GO:0003777">
    <property type="term" value="F:microtubule motor activity"/>
    <property type="evidence" value="ECO:0007669"/>
    <property type="project" value="InterPro"/>
</dbReference>
<gene>
    <name evidence="2" type="ORF">RRG08_016100</name>
</gene>
<evidence type="ECO:0000256" key="1">
    <source>
        <dbReference type="SAM" id="MobiDB-lite"/>
    </source>
</evidence>
<keyword evidence="3" id="KW-1185">Reference proteome</keyword>
<evidence type="ECO:0000313" key="3">
    <source>
        <dbReference type="Proteomes" id="UP001283361"/>
    </source>
</evidence>
<dbReference type="PANTHER" id="PTHR21608:SF7">
    <property type="entry name" value="KINESIN-LIKE PROTEIN CG14535"/>
    <property type="match status" value="1"/>
</dbReference>
<dbReference type="InterPro" id="IPR027640">
    <property type="entry name" value="Kinesin-like_fam"/>
</dbReference>
<comment type="caution">
    <text evidence="2">The sequence shown here is derived from an EMBL/GenBank/DDBJ whole genome shotgun (WGS) entry which is preliminary data.</text>
</comment>
<evidence type="ECO:0000313" key="2">
    <source>
        <dbReference type="EMBL" id="KAK3772689.1"/>
    </source>
</evidence>
<accession>A0AAE0ZNH2</accession>
<dbReference type="Proteomes" id="UP001283361">
    <property type="component" value="Unassembled WGS sequence"/>
</dbReference>
<sequence>MLMLVPHSPYIRAAQKLGKKKKRHHSIEQDTGPPPPTFPTRFSEVIRLTPPPAPPCLLRTVGRLQNPGMGKVSDGFLHLFWFLLRSGQNPGMRKLCGGSECTTSSSL</sequence>
<dbReference type="EMBL" id="JAWDGP010003608">
    <property type="protein sequence ID" value="KAK3772689.1"/>
    <property type="molecule type" value="Genomic_DNA"/>
</dbReference>
<organism evidence="2 3">
    <name type="scientific">Elysia crispata</name>
    <name type="common">lettuce slug</name>
    <dbReference type="NCBI Taxonomy" id="231223"/>
    <lineage>
        <taxon>Eukaryota</taxon>
        <taxon>Metazoa</taxon>
        <taxon>Spiralia</taxon>
        <taxon>Lophotrochozoa</taxon>
        <taxon>Mollusca</taxon>
        <taxon>Gastropoda</taxon>
        <taxon>Heterobranchia</taxon>
        <taxon>Euthyneura</taxon>
        <taxon>Panpulmonata</taxon>
        <taxon>Sacoglossa</taxon>
        <taxon>Placobranchoidea</taxon>
        <taxon>Plakobranchidae</taxon>
        <taxon>Elysia</taxon>
    </lineage>
</organism>
<name>A0AAE0ZNH2_9GAST</name>
<feature type="region of interest" description="Disordered" evidence="1">
    <location>
        <begin position="15"/>
        <end position="42"/>
    </location>
</feature>
<dbReference type="PANTHER" id="PTHR21608">
    <property type="entry name" value="KINESIN-LIKE PROTEIN CG14535"/>
    <property type="match status" value="1"/>
</dbReference>
<protein>
    <submittedName>
        <fullName evidence="2">Uncharacterized protein</fullName>
    </submittedName>
</protein>
<dbReference type="GO" id="GO:0007018">
    <property type="term" value="P:microtubule-based movement"/>
    <property type="evidence" value="ECO:0007669"/>
    <property type="project" value="InterPro"/>
</dbReference>
<reference evidence="2" key="1">
    <citation type="journal article" date="2023" name="G3 (Bethesda)">
        <title>A reference genome for the long-term kleptoplast-retaining sea slug Elysia crispata morphotype clarki.</title>
        <authorList>
            <person name="Eastman K.E."/>
            <person name="Pendleton A.L."/>
            <person name="Shaikh M.A."/>
            <person name="Suttiyut T."/>
            <person name="Ogas R."/>
            <person name="Tomko P."/>
            <person name="Gavelis G."/>
            <person name="Widhalm J.R."/>
            <person name="Wisecaver J.H."/>
        </authorList>
    </citation>
    <scope>NUCLEOTIDE SEQUENCE</scope>
    <source>
        <strain evidence="2">ECLA1</strain>
    </source>
</reference>
<dbReference type="AlphaFoldDB" id="A0AAE0ZNH2"/>